<dbReference type="Gene3D" id="3.50.50.60">
    <property type="entry name" value="FAD/NAD(P)-binding domain"/>
    <property type="match status" value="2"/>
</dbReference>
<dbReference type="GO" id="GO:0050660">
    <property type="term" value="F:flavin adenine dinucleotide binding"/>
    <property type="evidence" value="ECO:0007669"/>
    <property type="project" value="TreeGrafter"/>
</dbReference>
<dbReference type="Pfam" id="PF07992">
    <property type="entry name" value="Pyr_redox_2"/>
    <property type="match status" value="1"/>
</dbReference>
<dbReference type="EMBL" id="JAGGMV010000005">
    <property type="protein sequence ID" value="MBP2202076.1"/>
    <property type="molecule type" value="Genomic_DNA"/>
</dbReference>
<sequence>MDLSNVTVAIVGAGPAGSSCAKKLSRMGISVDLYEKDKLGGLCLNYGCKYINALKEISDSIDRLNEVKGFNGQDKDKYTLNDFMSLETLNKKIDEVHSGIRRNSFEKLKKEGINVIYKRFEKEQEQNYDYVVYATGMEYPSIYEEIICNKYSDLVKLKELPEKMVVIGGGISASEISSVFSSLGTEVSTYVRSNILKRITDQDVRKYVLDHIINFNILKDENKTKELLNDENVYNLIAFGGTRPFSVNSNLRVRCDVENIYACGDAIGRSNTPISARQGAIVAINIHNDITKEPLVKLRPIPYMEVIRLKIPLGIIGTQTNDYREIKTGNVHGAYFEKYRGFNRVYFEDGKVVGGVTMGSPNEVAPYFLQYLKGSGDYSHFYNIFPTSDPFPPLLKEIDRKKDDN</sequence>
<comment type="caution">
    <text evidence="2">The sequence shown here is derived from an EMBL/GenBank/DDBJ whole genome shotgun (WGS) entry which is preliminary data.</text>
</comment>
<dbReference type="InterPro" id="IPR023753">
    <property type="entry name" value="FAD/NAD-binding_dom"/>
</dbReference>
<dbReference type="RefSeq" id="WP_209591593.1">
    <property type="nucleotide sequence ID" value="NZ_JAGGMU010000005.1"/>
</dbReference>
<proteinExistence type="predicted"/>
<evidence type="ECO:0000313" key="2">
    <source>
        <dbReference type="EMBL" id="MBP2202076.1"/>
    </source>
</evidence>
<dbReference type="Proteomes" id="UP000740329">
    <property type="component" value="Unassembled WGS sequence"/>
</dbReference>
<dbReference type="InterPro" id="IPR050151">
    <property type="entry name" value="Class-I_Pyr_Nuc-Dis_Oxidored"/>
</dbReference>
<dbReference type="PRINTS" id="PR00411">
    <property type="entry name" value="PNDRDTASEI"/>
</dbReference>
<organism evidence="2 3">
    <name type="scientific">Methanococcus voltae</name>
    <dbReference type="NCBI Taxonomy" id="2188"/>
    <lineage>
        <taxon>Archaea</taxon>
        <taxon>Methanobacteriati</taxon>
        <taxon>Methanobacteriota</taxon>
        <taxon>Methanomada group</taxon>
        <taxon>Methanococci</taxon>
        <taxon>Methanococcales</taxon>
        <taxon>Methanococcaceae</taxon>
        <taxon>Methanococcus</taxon>
    </lineage>
</organism>
<gene>
    <name evidence="2" type="ORF">J3E07_001517</name>
</gene>
<protein>
    <submittedName>
        <fullName evidence="2">Dihydrolipoamide dehydrogenase</fullName>
        <ecNumber evidence="2">1.8.1.4</ecNumber>
    </submittedName>
</protein>
<reference evidence="2" key="1">
    <citation type="submission" date="2021-03" db="EMBL/GenBank/DDBJ databases">
        <title>Genomic Encyclopedia of Type Strains, Phase IV (KMG-V): Genome sequencing to study the core and pangenomes of soil and plant-associated prokaryotes.</title>
        <authorList>
            <person name="Whitman W."/>
        </authorList>
    </citation>
    <scope>NUCLEOTIDE SEQUENCE</scope>
    <source>
        <strain evidence="2">C4</strain>
    </source>
</reference>
<accession>A0A8J7RJK8</accession>
<dbReference type="InterPro" id="IPR036188">
    <property type="entry name" value="FAD/NAD-bd_sf"/>
</dbReference>
<evidence type="ECO:0000259" key="1">
    <source>
        <dbReference type="Pfam" id="PF07992"/>
    </source>
</evidence>
<dbReference type="PANTHER" id="PTHR22912">
    <property type="entry name" value="DISULFIDE OXIDOREDUCTASE"/>
    <property type="match status" value="1"/>
</dbReference>
<dbReference type="SUPFAM" id="SSF51905">
    <property type="entry name" value="FAD/NAD(P)-binding domain"/>
    <property type="match status" value="1"/>
</dbReference>
<evidence type="ECO:0000313" key="3">
    <source>
        <dbReference type="Proteomes" id="UP000740329"/>
    </source>
</evidence>
<dbReference type="GO" id="GO:0004148">
    <property type="term" value="F:dihydrolipoyl dehydrogenase (NADH) activity"/>
    <property type="evidence" value="ECO:0007669"/>
    <property type="project" value="UniProtKB-EC"/>
</dbReference>
<dbReference type="PRINTS" id="PR00368">
    <property type="entry name" value="FADPNR"/>
</dbReference>
<dbReference type="PANTHER" id="PTHR22912:SF151">
    <property type="entry name" value="DIHYDROLIPOYL DEHYDROGENASE, MITOCHONDRIAL"/>
    <property type="match status" value="1"/>
</dbReference>
<dbReference type="EC" id="1.8.1.4" evidence="2"/>
<name>A0A8J7RJK8_METVO</name>
<dbReference type="OrthoDB" id="27922at2157"/>
<feature type="domain" description="FAD/NAD(P)-binding" evidence="1">
    <location>
        <begin position="7"/>
        <end position="217"/>
    </location>
</feature>
<keyword evidence="2" id="KW-0560">Oxidoreductase</keyword>
<dbReference type="GO" id="GO:0006103">
    <property type="term" value="P:2-oxoglutarate metabolic process"/>
    <property type="evidence" value="ECO:0007669"/>
    <property type="project" value="TreeGrafter"/>
</dbReference>
<dbReference type="AlphaFoldDB" id="A0A8J7RJK8"/>